<dbReference type="PANTHER" id="PTHR23025">
    <property type="entry name" value="TRIACYLGLYCEROL LIPASE"/>
    <property type="match status" value="1"/>
</dbReference>
<proteinExistence type="predicted"/>
<dbReference type="EMBL" id="DWWB01000055">
    <property type="protein sequence ID" value="HJC66997.1"/>
    <property type="molecule type" value="Genomic_DNA"/>
</dbReference>
<protein>
    <submittedName>
        <fullName evidence="2">Alpha/beta hydrolase</fullName>
    </submittedName>
</protein>
<dbReference type="AlphaFoldDB" id="A0A9D2PTK6"/>
<reference evidence="2" key="2">
    <citation type="submission" date="2021-04" db="EMBL/GenBank/DDBJ databases">
        <authorList>
            <person name="Gilroy R."/>
        </authorList>
    </citation>
    <scope>NUCLEOTIDE SEQUENCE</scope>
    <source>
        <strain evidence="2">CHK198-12963</strain>
    </source>
</reference>
<comment type="caution">
    <text evidence="2">The sequence shown here is derived from an EMBL/GenBank/DDBJ whole genome shotgun (WGS) entry which is preliminary data.</text>
</comment>
<accession>A0A9D2PTK6</accession>
<dbReference type="Gene3D" id="3.40.50.1820">
    <property type="entry name" value="alpha/beta hydrolase"/>
    <property type="match status" value="1"/>
</dbReference>
<dbReference type="Pfam" id="PF07859">
    <property type="entry name" value="Abhydrolase_3"/>
    <property type="match status" value="1"/>
</dbReference>
<evidence type="ECO:0000259" key="1">
    <source>
        <dbReference type="Pfam" id="PF07859"/>
    </source>
</evidence>
<dbReference type="GO" id="GO:0004806">
    <property type="term" value="F:triacylglycerol lipase activity"/>
    <property type="evidence" value="ECO:0007669"/>
    <property type="project" value="TreeGrafter"/>
</dbReference>
<dbReference type="InterPro" id="IPR013094">
    <property type="entry name" value="AB_hydrolase_3"/>
</dbReference>
<evidence type="ECO:0000313" key="3">
    <source>
        <dbReference type="Proteomes" id="UP000823863"/>
    </source>
</evidence>
<reference evidence="2" key="1">
    <citation type="journal article" date="2021" name="PeerJ">
        <title>Extensive microbial diversity within the chicken gut microbiome revealed by metagenomics and culture.</title>
        <authorList>
            <person name="Gilroy R."/>
            <person name="Ravi A."/>
            <person name="Getino M."/>
            <person name="Pursley I."/>
            <person name="Horton D.L."/>
            <person name="Alikhan N.F."/>
            <person name="Baker D."/>
            <person name="Gharbi K."/>
            <person name="Hall N."/>
            <person name="Watson M."/>
            <person name="Adriaenssens E.M."/>
            <person name="Foster-Nyarko E."/>
            <person name="Jarju S."/>
            <person name="Secka A."/>
            <person name="Antonio M."/>
            <person name="Oren A."/>
            <person name="Chaudhuri R.R."/>
            <person name="La Ragione R."/>
            <person name="Hildebrand F."/>
            <person name="Pallen M.J."/>
        </authorList>
    </citation>
    <scope>NUCLEOTIDE SEQUENCE</scope>
    <source>
        <strain evidence="2">CHK198-12963</strain>
    </source>
</reference>
<dbReference type="GO" id="GO:0005829">
    <property type="term" value="C:cytosol"/>
    <property type="evidence" value="ECO:0007669"/>
    <property type="project" value="TreeGrafter"/>
</dbReference>
<dbReference type="Proteomes" id="UP000823863">
    <property type="component" value="Unassembled WGS sequence"/>
</dbReference>
<dbReference type="InterPro" id="IPR029058">
    <property type="entry name" value="AB_hydrolase_fold"/>
</dbReference>
<dbReference type="PANTHER" id="PTHR23025:SF4">
    <property type="entry name" value="ALPHA_BETA HYDROLASE FOLD-3 DOMAIN-CONTAINING PROTEIN"/>
    <property type="match status" value="1"/>
</dbReference>
<feature type="domain" description="Alpha/beta hydrolase fold-3" evidence="1">
    <location>
        <begin position="72"/>
        <end position="279"/>
    </location>
</feature>
<gene>
    <name evidence="2" type="ORF">H9931_09845</name>
</gene>
<dbReference type="SUPFAM" id="SSF53474">
    <property type="entry name" value="alpha/beta-Hydrolases"/>
    <property type="match status" value="1"/>
</dbReference>
<sequence length="304" mass="34060">MKIWKDLKVSPEEEKLVEEIRAGGIGKSLPEEALKEFQVDWEEDIEIDTRAGTALVHMYWPKMQEGEKIPLLINIHGGGFVKGRRDQDIVYCRNIGSRFGGAVADIDYVPAPVMRYPGQVYACYDVLQYFGNHGEEMGIDVKRIAMGGHSAGGTLTAASILMAIDQGGFLPALQILDYAGLDLKTPAAEKRNAGSNPRIPLWKSEFYNKMYADTEDTGEVYCSPLLASDEQLAKMPPTLIICCENDVFCDENIRFQNRLMKQGVPVYGKCFLHSSHGFTVQRRDEYAEAEQMILNALNMMMQTD</sequence>
<dbReference type="GO" id="GO:0019433">
    <property type="term" value="P:triglyceride catabolic process"/>
    <property type="evidence" value="ECO:0007669"/>
    <property type="project" value="TreeGrafter"/>
</dbReference>
<dbReference type="GO" id="GO:0004771">
    <property type="term" value="F:sterol ester esterase activity"/>
    <property type="evidence" value="ECO:0007669"/>
    <property type="project" value="TreeGrafter"/>
</dbReference>
<organism evidence="2 3">
    <name type="scientific">Candidatus Enterocloster excrementigallinarum</name>
    <dbReference type="NCBI Taxonomy" id="2838558"/>
    <lineage>
        <taxon>Bacteria</taxon>
        <taxon>Bacillati</taxon>
        <taxon>Bacillota</taxon>
        <taxon>Clostridia</taxon>
        <taxon>Lachnospirales</taxon>
        <taxon>Lachnospiraceae</taxon>
        <taxon>Enterocloster</taxon>
    </lineage>
</organism>
<evidence type="ECO:0000313" key="2">
    <source>
        <dbReference type="EMBL" id="HJC66997.1"/>
    </source>
</evidence>
<keyword evidence="2" id="KW-0378">Hydrolase</keyword>
<name>A0A9D2PTK6_9FIRM</name>